<sequence length="179" mass="21067">MFSNNLKVMVTFVILYLATDIMANKMIFKNGDCRYNREFFSNFTLLVNNGQLQMDMILVRQLVMGLKAHLSFEFRVSKSKTYQSLFQHDLNYCNMLRGNQQTLYRRLFLSMLKVGNFARSCPIQPGYYYLKGWTFNGDIVPSFLYLGDYRVGGSFYYGKYRRKPENPLLECTLEAILHN</sequence>
<feature type="chain" id="PRO_5038853150" evidence="1">
    <location>
        <begin position="24"/>
        <end position="179"/>
    </location>
</feature>
<dbReference type="Proteomes" id="UP000515160">
    <property type="component" value="Chromosome 3"/>
</dbReference>
<dbReference type="InterPro" id="IPR010512">
    <property type="entry name" value="DUF1091"/>
</dbReference>
<accession>A0A6P8WRJ6</accession>
<evidence type="ECO:0000256" key="1">
    <source>
        <dbReference type="SAM" id="SignalP"/>
    </source>
</evidence>
<organism evidence="2 3">
    <name type="scientific">Drosophila albomicans</name>
    <name type="common">Fruit fly</name>
    <dbReference type="NCBI Taxonomy" id="7291"/>
    <lineage>
        <taxon>Eukaryota</taxon>
        <taxon>Metazoa</taxon>
        <taxon>Ecdysozoa</taxon>
        <taxon>Arthropoda</taxon>
        <taxon>Hexapoda</taxon>
        <taxon>Insecta</taxon>
        <taxon>Pterygota</taxon>
        <taxon>Neoptera</taxon>
        <taxon>Endopterygota</taxon>
        <taxon>Diptera</taxon>
        <taxon>Brachycera</taxon>
        <taxon>Muscomorpha</taxon>
        <taxon>Ephydroidea</taxon>
        <taxon>Drosophilidae</taxon>
        <taxon>Drosophila</taxon>
    </lineage>
</organism>
<dbReference type="PANTHER" id="PTHR20898:SF0">
    <property type="entry name" value="DAEDALUS ON 3-RELATED"/>
    <property type="match status" value="1"/>
</dbReference>
<protein>
    <submittedName>
        <fullName evidence="3">Uncharacterized protein LOC117566526</fullName>
    </submittedName>
</protein>
<dbReference type="OrthoDB" id="7853099at2759"/>
<keyword evidence="1" id="KW-0732">Signal</keyword>
<reference evidence="3" key="1">
    <citation type="submission" date="2025-08" db="UniProtKB">
        <authorList>
            <consortium name="RefSeq"/>
        </authorList>
    </citation>
    <scope>IDENTIFICATION</scope>
    <source>
        <strain evidence="3">15112-1751.03</strain>
        <tissue evidence="3">Whole Adult</tissue>
    </source>
</reference>
<dbReference type="PANTHER" id="PTHR20898">
    <property type="entry name" value="DAEDALUS ON 3-RELATED-RELATED"/>
    <property type="match status" value="1"/>
</dbReference>
<name>A0A6P8WRJ6_DROAB</name>
<keyword evidence="2" id="KW-1185">Reference proteome</keyword>
<dbReference type="SMART" id="SM00697">
    <property type="entry name" value="DM8"/>
    <property type="match status" value="1"/>
</dbReference>
<dbReference type="RefSeq" id="XP_034101958.2">
    <property type="nucleotide sequence ID" value="XM_034246067.2"/>
</dbReference>
<dbReference type="Pfam" id="PF06477">
    <property type="entry name" value="DUF1091"/>
    <property type="match status" value="1"/>
</dbReference>
<proteinExistence type="predicted"/>
<evidence type="ECO:0000313" key="3">
    <source>
        <dbReference type="RefSeq" id="XP_034101958.2"/>
    </source>
</evidence>
<evidence type="ECO:0000313" key="2">
    <source>
        <dbReference type="Proteomes" id="UP000515160"/>
    </source>
</evidence>
<gene>
    <name evidence="3" type="primary">LOC117566526</name>
</gene>
<feature type="signal peptide" evidence="1">
    <location>
        <begin position="1"/>
        <end position="23"/>
    </location>
</feature>
<dbReference type="AlphaFoldDB" id="A0A6P8WRJ6"/>
<dbReference type="GeneID" id="117566526"/>